<comment type="similarity">
    <text evidence="5">Belongs to the nematode receptor-like protein sra family.</text>
</comment>
<evidence type="ECO:0000256" key="1">
    <source>
        <dbReference type="ARBA" id="ARBA00004141"/>
    </source>
</evidence>
<keyword evidence="2" id="KW-0812">Transmembrane</keyword>
<evidence type="ECO:0000256" key="2">
    <source>
        <dbReference type="ARBA" id="ARBA00022692"/>
    </source>
</evidence>
<dbReference type="GO" id="GO:0016020">
    <property type="term" value="C:membrane"/>
    <property type="evidence" value="ECO:0007669"/>
    <property type="project" value="UniProtKB-SubCell"/>
</dbReference>
<reference evidence="7" key="1">
    <citation type="journal article" date="2008" name="Nat. Genet.">
        <title>The Pristionchus pacificus genome provides a unique perspective on nematode lifestyle and parasitism.</title>
        <authorList>
            <person name="Dieterich C."/>
            <person name="Clifton S.W."/>
            <person name="Schuster L.N."/>
            <person name="Chinwalla A."/>
            <person name="Delehaunty K."/>
            <person name="Dinkelacker I."/>
            <person name="Fulton L."/>
            <person name="Fulton R."/>
            <person name="Godfrey J."/>
            <person name="Minx P."/>
            <person name="Mitreva M."/>
            <person name="Roeseler W."/>
            <person name="Tian H."/>
            <person name="Witte H."/>
            <person name="Yang S.P."/>
            <person name="Wilson R.K."/>
            <person name="Sommer R.J."/>
        </authorList>
    </citation>
    <scope>NUCLEOTIDE SEQUENCE [LARGE SCALE GENOMIC DNA]</scope>
    <source>
        <strain evidence="7">PS312</strain>
    </source>
</reference>
<dbReference type="Proteomes" id="UP000005239">
    <property type="component" value="Unassembled WGS sequence"/>
</dbReference>
<comment type="subcellular location">
    <subcellularLocation>
        <location evidence="1">Membrane</location>
        <topology evidence="1">Multi-pass membrane protein</topology>
    </subcellularLocation>
</comment>
<evidence type="ECO:0000256" key="3">
    <source>
        <dbReference type="ARBA" id="ARBA00022989"/>
    </source>
</evidence>
<dbReference type="GO" id="GO:0004984">
    <property type="term" value="F:olfactory receptor activity"/>
    <property type="evidence" value="ECO:0000318"/>
    <property type="project" value="GO_Central"/>
</dbReference>
<proteinExistence type="inferred from homology"/>
<dbReference type="GO" id="GO:0004930">
    <property type="term" value="F:G protein-coupled receptor activity"/>
    <property type="evidence" value="ECO:0007669"/>
    <property type="project" value="InterPro"/>
</dbReference>
<protein>
    <submittedName>
        <fullName evidence="6">G protein-coupled receptor</fullName>
    </submittedName>
</protein>
<evidence type="ECO:0000313" key="6">
    <source>
        <dbReference type="EnsemblMetazoa" id="PPA18982.1"/>
    </source>
</evidence>
<keyword evidence="4" id="KW-0472">Membrane</keyword>
<keyword evidence="3" id="KW-1133">Transmembrane helix</keyword>
<dbReference type="GO" id="GO:0050907">
    <property type="term" value="P:detection of chemical stimulus involved in sensory perception"/>
    <property type="evidence" value="ECO:0000318"/>
    <property type="project" value="GO_Central"/>
</dbReference>
<dbReference type="Pfam" id="PF10292">
    <property type="entry name" value="7TM_GPCR_Srab"/>
    <property type="match status" value="3"/>
</dbReference>
<dbReference type="OrthoDB" id="5796084at2759"/>
<dbReference type="InterPro" id="IPR051080">
    <property type="entry name" value="Nematode_rcpt-like_serp_alpha"/>
</dbReference>
<keyword evidence="7" id="KW-1185">Reference proteome</keyword>
<evidence type="ECO:0000256" key="5">
    <source>
        <dbReference type="ARBA" id="ARBA00037994"/>
    </source>
</evidence>
<sequence>MFNLISQSVLQTMAFAVPLMVFAASILTYSIPYEVCWVFFACFLLHSTVHSLSLILTTSSYKDTILMWIRVKKPKDIKTLVTAATMEDSCPADITEIYNYMPLQALHWCHLSFSVASIIIVIYIIIGHLHKSWFEGVFKETVYALYFFILWHSIFTVIFAGIHIVPYLTAINPCDMLINMKFCVIRIIITLSFTSFVFLHTAVTLQRVVTTFSGSRLLHLIIGRIFLILIFAQCFVYLHVGFHGYSLMGRTALCPGYVKGNEEGLLFGTFVMMSIDFVNVVVGVLLMLYNRRKVQQLSSSPLQVKFRYRQTLQSIQQMLPSTIFHLLCFTAQYVGFHVSFAQPLPDLQQQTLTGFLYMMPYYCFICPALLLWLTISEEKRKKTELKRIFTKVSGATAESHFAALVKQWEGPRPSTSSKELRNLIFSTVSLIIVVYTIIYHVRKSWFEGVFKETLYALYLFILWHDILTIFLQVIQIGARVTAKTDCEMQFHRKYCILRVIITLAYPSFVCIHAAVTVQRVITTFSDNSRLHYAATRIMLILTVIYCIVYVMLSYTGYPLEGETPYCTGMVTGDATVSFVYVLLFNSFALMILDVVNVIFALALIRINQNKIKALNASSAPLSVKFRHRQTLQSSKQMLPGSFLHLLFFTLQYVGFEIANFLPYDEVPLVTINGLMLPYYCCVLPAVLLWLMKREAKKKERELVNISTASTATSSAASAENHFSSLQLAWENDNSEDQRGLWRARSRLVAFLAMRNRRIASFNSKMECRSAVAEYFKYTPLHTLQLIQLVLSIASILVAIYTVYFYLPKCWFEGVFKETLYLLYFFILWHAVFTILLQAIQISAWLFAVTPCEMQFDKSYCILRVFSILASPSFVCINASITEISNSITWSHFVYCIAYVIIGYHGYPLEGKTPYCSGIITGFANVLLIFTFIMMAMDTLNIVVAFLLIKYNQRKNSELPSESLQVKFRYRQTLRSIQQMLPGAFFHLLCFMVQYVGFQIAFSLPLPEVQLVTVNAYIYMMPYYCFICPVILLRLMIKEEKGKVKSLKSISSIELRPTPETNAQVHFKALQQAWNDNKPQHRSKWYLLTDNCVATVLEFYESTSLHALQWTQFGFSIASIIVVSYTIAFYLRKSWFEGVFKETIYALYFFILWHSALTAFMQELFKNCSTHELIKALQGFQIVTRLSAKSPCDMQFDKRLCIIRIIVSFSYPSFVCLHAAVTTQRVVTTFSGNNKLHHVTARCCLVFTLIYCLVYTIISFRGYSLEGLTPYCPGKVVANADVSYDFCSREWLLTYCLVAITEAKAEHDFKILLVGTFFMMAIDILNVIVAFALWRYNKRKIRELLSTDEPLDVKFRYRQTLQSVEQMLPVACFHLLCFTAQYVGFEIGLKQPLPEAEFIALNGYIYMMPYYCFLCPSILLYLMIKEKRRKKLQLISISNTTSEGSAELLFSVASIIVVVYTKATYLRKSWFEGVFKIFQITVRVSAQAPCEMMFEKKFCLLRVIVSVVFPSFMWIHTAITAQRVVTSITGNSKLHAVIARSCLFITLMYCILYVRLIYSGFVPGSENVCLQFYATADLIVLFTIIMVVMDTINVAATFLLIKFNHRKIEELSFASLVVKFRHRQTIQSIKQMQPIAFFHLFIFTSQYIGFEFSRSIKMAEVQLVAFNGFFYCLPYYCFVCPTILLYLMINEKRRKDNELKSISNSQTSEVKVESHFNALQSLWDKHHNSINNLAKDRRHIYKGTPVKFRHRQTLQSILQMLPVAFLHVVCFTSQYVRRSLQLNEVELVTSNGFFYREQLPHFRLDCSLLFSACHITAFSVLLHLKKRLMATSTFCNRNGIKIIIQTEKLKITEYFTYKPVLMQQCSQLIFSSASIVVVLYTLLAYLRKSWFEGVFKIIQITTRLSASAPCEMQFDRVFRVCILRPIITVAYPSFVCIHAAVTAQRVITTFSGNRKLHIVVARACLVLTVIICISYVLPAFRLYPFDGKTCFCNGVVVGAENQMLPVAFFHLVCFSCQYVGFEIGTSLPLAEVQRYIFNGFVYSMPYYCLICPSILLWLMIREERRKRNELNSLANTTSEANVEVAFTHFITLESQWDSHHSIGKSRERRYMYKTNRVSTFDMSESCPAVVSDYYNSDLLHALQWTQIGFSVASIIVVVYTLAFHLRKSWFETVFKETLYTLYFFILWHSLLNVIVQAIHITARLDAKTPCEMEIDRKLCLIRIILSFSFPSFVCLHAAVTVQRVVTTFSGNRNLHHIIARCCLVLTLVFCFLFTGLGCYNYPLTGKTPYCAGYVKANADLLLIGSFVIMSMDILNVLVGFILIIFNRRKIRELTASSLTIKFRYRQTLQSIQQLLPVAFFHLICFTIQYVGFHFGLSLVLPEVQYVALNGFIYMMPYYCFFCPAILLWIMIREGRRKKYELSNIIKAKPAEALDRHFSTIQRQWSSNRIAPTTREQKYQQTEENTMSVTLIVHYIVGACSIVFNVGILIIVARRTPKQYRMNAILIAQECVFMLISSIANFISMQRLIPIPATTIFASMGVCSNVSAYFCYYFHVLTTSCSGQKTLNGIALEHVKFWFIPFSIFFIGVHIIVALWQSDTELLTALVDGYFPEFAGMNLEINGHDNFSGPVILVNTLYITGLPFLYFSIAIRRRSILALLDSQLSKISDRSKQMQRNLVHTVTVHAFFSLIAVCPLSIFGISLLIPIHNVEFLDSCFFLIQLHCALAPIVTSLSIVDWRFNLYQSRSYGDYETNSHIRGIESTFSCFLNKLK</sequence>
<accession>A0A8R1YEX2</accession>
<dbReference type="Pfam" id="PF02117">
    <property type="entry name" value="7TM_GPCR_Sra"/>
    <property type="match status" value="3"/>
</dbReference>
<gene>
    <name evidence="6" type="primary">WBGene00108536</name>
</gene>
<dbReference type="EnsemblMetazoa" id="PPA18982.1">
    <property type="protein sequence ID" value="PPA18982.1"/>
    <property type="gene ID" value="WBGene00108536"/>
</dbReference>
<dbReference type="PANTHER" id="PTHR31357:SF5">
    <property type="entry name" value="SERPENTINE RECEPTOR CLASS ALPHA-1-RELATED"/>
    <property type="match status" value="1"/>
</dbReference>
<organism evidence="6 7">
    <name type="scientific">Pristionchus pacificus</name>
    <name type="common">Parasitic nematode worm</name>
    <dbReference type="NCBI Taxonomy" id="54126"/>
    <lineage>
        <taxon>Eukaryota</taxon>
        <taxon>Metazoa</taxon>
        <taxon>Ecdysozoa</taxon>
        <taxon>Nematoda</taxon>
        <taxon>Chromadorea</taxon>
        <taxon>Rhabditida</taxon>
        <taxon>Rhabditina</taxon>
        <taxon>Diplogasteromorpha</taxon>
        <taxon>Diplogasteroidea</taxon>
        <taxon>Neodiplogasteridae</taxon>
        <taxon>Pristionchus</taxon>
    </lineage>
</organism>
<reference evidence="6" key="2">
    <citation type="submission" date="2022-06" db="UniProtKB">
        <authorList>
            <consortium name="EnsemblMetazoa"/>
        </authorList>
    </citation>
    <scope>IDENTIFICATION</scope>
    <source>
        <strain evidence="6">PS312</strain>
    </source>
</reference>
<accession>A0A2A6CT29</accession>
<evidence type="ECO:0000256" key="4">
    <source>
        <dbReference type="ARBA" id="ARBA00023136"/>
    </source>
</evidence>
<dbReference type="InterPro" id="IPR000344">
    <property type="entry name" value="7TM_GPCR_serpentine_rcpt_Sra"/>
</dbReference>
<evidence type="ECO:0000313" key="7">
    <source>
        <dbReference type="Proteomes" id="UP000005239"/>
    </source>
</evidence>
<dbReference type="PANTHER" id="PTHR31357">
    <property type="entry name" value="SERPENTINE RECEPTOR CLASS ALPHA-10"/>
    <property type="match status" value="1"/>
</dbReference>
<dbReference type="InterPro" id="IPR019408">
    <property type="entry name" value="7TM_GPCR_serpentine_rcpt_Srab"/>
</dbReference>
<name>A0A2A6CT29_PRIPA</name>